<evidence type="ECO:0000256" key="3">
    <source>
        <dbReference type="ARBA" id="ARBA00005446"/>
    </source>
</evidence>
<dbReference type="Proteomes" id="UP000295399">
    <property type="component" value="Unassembled WGS sequence"/>
</dbReference>
<sequence>MPVAPPAALDVLKSVFGYPAFRPGQDEIIARLIAGTHCLCVMPTGAGKSLCYQIPALMADRPTVVVSPLTALMDDQSAGLEAAGVPVAAIHSGRAWQDNADAWRDVRAGRIKLIYLSPEKLMSARMLDALRPLDPAMFVVDEAHCISKWGAQFRPDYEQLSRLKELFPRATLAAFTATADAATRDDIAAKLFAGQGEVIVHGFDRPNIFLAAEPKRPGFDQLFDYVRARPGRSGIVYCLSRKQTEAVAEALNRAGIPALAYHAGMAADERRAAQERFMAEPGLIMAATIAFGMGIDKADIRYVFHLNLPSSMEAYYQEIGRAGRDGAPAEAMMLFSPGDIAQRRRFIEEGGGDDDHIRREHQRLDALVAYAEATRCRRSTLLAYFGQSLDGDDPEAATAPARCGHCDLCLDPPRLVDATREAQMLLSAMVRTGERYGASHLIDIVTGAETQKMRDSGHDQLPTYGVGSHLPKSAWTAFARQLISGGLAHQDVARFGGLSVTPAGWAVLRGQETFSSRQLTPPKRRRDAPRPAADEAALDPAEAELLKALKAKRKELAAERSVPAFVIFPDATLADMCRRKPQTLDDLALVSGVGPKKQAEFGATFLAVIRAGA</sequence>
<keyword evidence="11" id="KW-0238">DNA-binding</keyword>
<dbReference type="Pfam" id="PF16124">
    <property type="entry name" value="RecQ_Zn_bind"/>
    <property type="match status" value="1"/>
</dbReference>
<evidence type="ECO:0000256" key="7">
    <source>
        <dbReference type="ARBA" id="ARBA00022801"/>
    </source>
</evidence>
<dbReference type="AlphaFoldDB" id="A0A4R2PFB7"/>
<keyword evidence="4" id="KW-0479">Metal-binding</keyword>
<dbReference type="FunCoup" id="A0A4R2PFB7">
    <property type="interactions" value="368"/>
</dbReference>
<dbReference type="InterPro" id="IPR032284">
    <property type="entry name" value="RecQ_Zn-bd"/>
</dbReference>
<dbReference type="InterPro" id="IPR002121">
    <property type="entry name" value="HRDC_dom"/>
</dbReference>
<dbReference type="RefSeq" id="WP_132708518.1">
    <property type="nucleotide sequence ID" value="NZ_JACIGF010000006.1"/>
</dbReference>
<dbReference type="Pfam" id="PF00271">
    <property type="entry name" value="Helicase_C"/>
    <property type="match status" value="1"/>
</dbReference>
<dbReference type="SMART" id="SM00487">
    <property type="entry name" value="DEXDc"/>
    <property type="match status" value="1"/>
</dbReference>
<organism evidence="21 22">
    <name type="scientific">Rhodothalassium salexigens DSM 2132</name>
    <dbReference type="NCBI Taxonomy" id="1188247"/>
    <lineage>
        <taxon>Bacteria</taxon>
        <taxon>Pseudomonadati</taxon>
        <taxon>Pseudomonadota</taxon>
        <taxon>Alphaproteobacteria</taxon>
        <taxon>Rhodothalassiales</taxon>
        <taxon>Rhodothalassiaceae</taxon>
        <taxon>Rhodothalassium</taxon>
    </lineage>
</organism>
<dbReference type="InterPro" id="IPR014001">
    <property type="entry name" value="Helicase_ATP-bd"/>
</dbReference>
<keyword evidence="10" id="KW-0067">ATP-binding</keyword>
<dbReference type="SUPFAM" id="SSF46785">
    <property type="entry name" value="Winged helix' DNA-binding domain"/>
    <property type="match status" value="1"/>
</dbReference>
<dbReference type="InParanoid" id="A0A4R2PFB7"/>
<dbReference type="GO" id="GO:0043138">
    <property type="term" value="F:3'-5' DNA helicase activity"/>
    <property type="evidence" value="ECO:0007669"/>
    <property type="project" value="UniProtKB-EC"/>
</dbReference>
<keyword evidence="5" id="KW-0547">Nucleotide-binding</keyword>
<dbReference type="InterPro" id="IPR036388">
    <property type="entry name" value="WH-like_DNA-bd_sf"/>
</dbReference>
<dbReference type="Pfam" id="PF00270">
    <property type="entry name" value="DEAD"/>
    <property type="match status" value="1"/>
</dbReference>
<keyword evidence="13" id="KW-0234">DNA repair</keyword>
<dbReference type="SMART" id="SM00490">
    <property type="entry name" value="HELICc"/>
    <property type="match status" value="1"/>
</dbReference>
<evidence type="ECO:0000256" key="10">
    <source>
        <dbReference type="ARBA" id="ARBA00022840"/>
    </source>
</evidence>
<dbReference type="PROSITE" id="PS00690">
    <property type="entry name" value="DEAH_ATP_HELICASE"/>
    <property type="match status" value="1"/>
</dbReference>
<dbReference type="InterPro" id="IPR006293">
    <property type="entry name" value="DNA_helicase_ATP-dep_RecQ_bac"/>
</dbReference>
<evidence type="ECO:0000256" key="17">
    <source>
        <dbReference type="SAM" id="MobiDB-lite"/>
    </source>
</evidence>
<feature type="domain" description="Helicase ATP-binding" evidence="19">
    <location>
        <begin position="29"/>
        <end position="197"/>
    </location>
</feature>
<accession>A0A4R2PFB7</accession>
<keyword evidence="9" id="KW-0862">Zinc</keyword>
<dbReference type="GO" id="GO:0016787">
    <property type="term" value="F:hydrolase activity"/>
    <property type="evidence" value="ECO:0007669"/>
    <property type="project" value="UniProtKB-KW"/>
</dbReference>
<feature type="domain" description="HRDC" evidence="18">
    <location>
        <begin position="539"/>
        <end position="613"/>
    </location>
</feature>
<evidence type="ECO:0000256" key="1">
    <source>
        <dbReference type="ARBA" id="ARBA00001946"/>
    </source>
</evidence>
<dbReference type="InterPro" id="IPR004589">
    <property type="entry name" value="DNA_helicase_ATP-dep_RecQ"/>
</dbReference>
<dbReference type="NCBIfam" id="TIGR00614">
    <property type="entry name" value="recQ_fam"/>
    <property type="match status" value="1"/>
</dbReference>
<dbReference type="Gene3D" id="1.10.150.80">
    <property type="entry name" value="HRDC domain"/>
    <property type="match status" value="1"/>
</dbReference>
<dbReference type="InterPro" id="IPR010997">
    <property type="entry name" value="HRDC-like_sf"/>
</dbReference>
<evidence type="ECO:0000256" key="14">
    <source>
        <dbReference type="ARBA" id="ARBA00023235"/>
    </source>
</evidence>
<dbReference type="Gene3D" id="1.10.10.10">
    <property type="entry name" value="Winged helix-like DNA-binding domain superfamily/Winged helix DNA-binding domain"/>
    <property type="match status" value="1"/>
</dbReference>
<keyword evidence="8 21" id="KW-0347">Helicase</keyword>
<name>A0A4R2PFB7_RHOSA</name>
<evidence type="ECO:0000256" key="9">
    <source>
        <dbReference type="ARBA" id="ARBA00022833"/>
    </source>
</evidence>
<dbReference type="EC" id="5.6.2.4" evidence="16"/>
<dbReference type="GO" id="GO:0009432">
    <property type="term" value="P:SOS response"/>
    <property type="evidence" value="ECO:0007669"/>
    <property type="project" value="UniProtKB-UniRule"/>
</dbReference>
<evidence type="ECO:0000256" key="12">
    <source>
        <dbReference type="ARBA" id="ARBA00023172"/>
    </source>
</evidence>
<dbReference type="SMART" id="SM00956">
    <property type="entry name" value="RQC"/>
    <property type="match status" value="1"/>
</dbReference>
<dbReference type="GO" id="GO:0005737">
    <property type="term" value="C:cytoplasm"/>
    <property type="evidence" value="ECO:0007669"/>
    <property type="project" value="TreeGrafter"/>
</dbReference>
<dbReference type="Pfam" id="PF00570">
    <property type="entry name" value="HRDC"/>
    <property type="match status" value="1"/>
</dbReference>
<comment type="caution">
    <text evidence="21">The sequence shown here is derived from an EMBL/GenBank/DDBJ whole genome shotgun (WGS) entry which is preliminary data.</text>
</comment>
<keyword evidence="7" id="KW-0378">Hydrolase</keyword>
<feature type="region of interest" description="Disordered" evidence="17">
    <location>
        <begin position="512"/>
        <end position="536"/>
    </location>
</feature>
<evidence type="ECO:0000256" key="16">
    <source>
        <dbReference type="NCBIfam" id="TIGR01389"/>
    </source>
</evidence>
<keyword evidence="14" id="KW-0413">Isomerase</keyword>
<keyword evidence="6" id="KW-0227">DNA damage</keyword>
<evidence type="ECO:0000256" key="6">
    <source>
        <dbReference type="ARBA" id="ARBA00022763"/>
    </source>
</evidence>
<dbReference type="GO" id="GO:0046872">
    <property type="term" value="F:metal ion binding"/>
    <property type="evidence" value="ECO:0007669"/>
    <property type="project" value="UniProtKB-KW"/>
</dbReference>
<gene>
    <name evidence="21" type="ORF">EV659_1065</name>
</gene>
<dbReference type="NCBIfam" id="TIGR01389">
    <property type="entry name" value="recQ"/>
    <property type="match status" value="1"/>
</dbReference>
<dbReference type="Pfam" id="PF09382">
    <property type="entry name" value="RQC"/>
    <property type="match status" value="1"/>
</dbReference>
<evidence type="ECO:0000256" key="5">
    <source>
        <dbReference type="ARBA" id="ARBA00022741"/>
    </source>
</evidence>
<dbReference type="CDD" id="cd17920">
    <property type="entry name" value="DEXHc_RecQ"/>
    <property type="match status" value="1"/>
</dbReference>
<keyword evidence="22" id="KW-1185">Reference proteome</keyword>
<dbReference type="GO" id="GO:0006281">
    <property type="term" value="P:DNA repair"/>
    <property type="evidence" value="ECO:0007669"/>
    <property type="project" value="UniProtKB-KW"/>
</dbReference>
<feature type="domain" description="Helicase C-terminal" evidence="20">
    <location>
        <begin position="218"/>
        <end position="372"/>
    </location>
</feature>
<comment type="cofactor">
    <cofactor evidence="2">
        <name>Zn(2+)</name>
        <dbReference type="ChEBI" id="CHEBI:29105"/>
    </cofactor>
</comment>
<comment type="cofactor">
    <cofactor evidence="1">
        <name>Mg(2+)</name>
        <dbReference type="ChEBI" id="CHEBI:18420"/>
    </cofactor>
</comment>
<dbReference type="CDD" id="cd18794">
    <property type="entry name" value="SF2_C_RecQ"/>
    <property type="match status" value="1"/>
</dbReference>
<dbReference type="GO" id="GO:0006260">
    <property type="term" value="P:DNA replication"/>
    <property type="evidence" value="ECO:0007669"/>
    <property type="project" value="InterPro"/>
</dbReference>
<dbReference type="InterPro" id="IPR002464">
    <property type="entry name" value="DNA/RNA_helicase_DEAH_CS"/>
</dbReference>
<dbReference type="GO" id="GO:0005524">
    <property type="term" value="F:ATP binding"/>
    <property type="evidence" value="ECO:0007669"/>
    <property type="project" value="UniProtKB-KW"/>
</dbReference>
<dbReference type="PANTHER" id="PTHR13710:SF105">
    <property type="entry name" value="ATP-DEPENDENT DNA HELICASE Q1"/>
    <property type="match status" value="1"/>
</dbReference>
<evidence type="ECO:0000313" key="21">
    <source>
        <dbReference type="EMBL" id="TCP33847.1"/>
    </source>
</evidence>
<dbReference type="PROSITE" id="PS51194">
    <property type="entry name" value="HELICASE_CTER"/>
    <property type="match status" value="1"/>
</dbReference>
<dbReference type="SUPFAM" id="SSF47819">
    <property type="entry name" value="HRDC-like"/>
    <property type="match status" value="1"/>
</dbReference>
<evidence type="ECO:0000259" key="19">
    <source>
        <dbReference type="PROSITE" id="PS51192"/>
    </source>
</evidence>
<dbReference type="Gene3D" id="3.40.50.300">
    <property type="entry name" value="P-loop containing nucleotide triphosphate hydrolases"/>
    <property type="match status" value="2"/>
</dbReference>
<comment type="similarity">
    <text evidence="3">Belongs to the helicase family. RecQ subfamily.</text>
</comment>
<evidence type="ECO:0000259" key="18">
    <source>
        <dbReference type="PROSITE" id="PS50967"/>
    </source>
</evidence>
<dbReference type="GO" id="GO:0006310">
    <property type="term" value="P:DNA recombination"/>
    <property type="evidence" value="ECO:0007669"/>
    <property type="project" value="UniProtKB-UniRule"/>
</dbReference>
<dbReference type="GO" id="GO:0009378">
    <property type="term" value="F:four-way junction helicase activity"/>
    <property type="evidence" value="ECO:0007669"/>
    <property type="project" value="TreeGrafter"/>
</dbReference>
<dbReference type="InterPro" id="IPR018982">
    <property type="entry name" value="RQC_domain"/>
</dbReference>
<evidence type="ECO:0000313" key="22">
    <source>
        <dbReference type="Proteomes" id="UP000295399"/>
    </source>
</evidence>
<dbReference type="OrthoDB" id="9760034at2"/>
<dbReference type="SMART" id="SM00341">
    <property type="entry name" value="HRDC"/>
    <property type="match status" value="1"/>
</dbReference>
<evidence type="ECO:0000256" key="15">
    <source>
        <dbReference type="ARBA" id="ARBA00034617"/>
    </source>
</evidence>
<evidence type="ECO:0000256" key="2">
    <source>
        <dbReference type="ARBA" id="ARBA00001947"/>
    </source>
</evidence>
<keyword evidence="12" id="KW-0233">DNA recombination</keyword>
<comment type="catalytic activity">
    <reaction evidence="15">
        <text>Couples ATP hydrolysis with the unwinding of duplex DNA by translocating in the 3'-5' direction.</text>
        <dbReference type="EC" id="5.6.2.4"/>
    </reaction>
</comment>
<dbReference type="EMBL" id="SLXO01000006">
    <property type="protein sequence ID" value="TCP33847.1"/>
    <property type="molecule type" value="Genomic_DNA"/>
</dbReference>
<dbReference type="InterPro" id="IPR001650">
    <property type="entry name" value="Helicase_C-like"/>
</dbReference>
<dbReference type="PROSITE" id="PS51192">
    <property type="entry name" value="HELICASE_ATP_BIND_1"/>
    <property type="match status" value="1"/>
</dbReference>
<dbReference type="GO" id="GO:0030894">
    <property type="term" value="C:replisome"/>
    <property type="evidence" value="ECO:0007669"/>
    <property type="project" value="TreeGrafter"/>
</dbReference>
<evidence type="ECO:0000256" key="8">
    <source>
        <dbReference type="ARBA" id="ARBA00022806"/>
    </source>
</evidence>
<dbReference type="SUPFAM" id="SSF52540">
    <property type="entry name" value="P-loop containing nucleoside triphosphate hydrolases"/>
    <property type="match status" value="1"/>
</dbReference>
<evidence type="ECO:0000256" key="13">
    <source>
        <dbReference type="ARBA" id="ARBA00023204"/>
    </source>
</evidence>
<evidence type="ECO:0000256" key="11">
    <source>
        <dbReference type="ARBA" id="ARBA00023125"/>
    </source>
</evidence>
<dbReference type="PANTHER" id="PTHR13710">
    <property type="entry name" value="DNA HELICASE RECQ FAMILY MEMBER"/>
    <property type="match status" value="1"/>
</dbReference>
<dbReference type="PROSITE" id="PS50967">
    <property type="entry name" value="HRDC"/>
    <property type="match status" value="1"/>
</dbReference>
<protein>
    <recommendedName>
        <fullName evidence="16">DNA helicase RecQ</fullName>
        <ecNumber evidence="16">5.6.2.4</ecNumber>
    </recommendedName>
</protein>
<dbReference type="FunFam" id="3.40.50.300:FF:001389">
    <property type="entry name" value="ATP-dependent DNA helicase RecQ"/>
    <property type="match status" value="1"/>
</dbReference>
<evidence type="ECO:0000259" key="20">
    <source>
        <dbReference type="PROSITE" id="PS51194"/>
    </source>
</evidence>
<proteinExistence type="inferred from homology"/>
<dbReference type="InterPro" id="IPR011545">
    <property type="entry name" value="DEAD/DEAH_box_helicase_dom"/>
</dbReference>
<dbReference type="InterPro" id="IPR027417">
    <property type="entry name" value="P-loop_NTPase"/>
</dbReference>
<dbReference type="GO" id="GO:0043590">
    <property type="term" value="C:bacterial nucleoid"/>
    <property type="evidence" value="ECO:0007669"/>
    <property type="project" value="TreeGrafter"/>
</dbReference>
<evidence type="ECO:0000256" key="4">
    <source>
        <dbReference type="ARBA" id="ARBA00022723"/>
    </source>
</evidence>
<dbReference type="InterPro" id="IPR044876">
    <property type="entry name" value="HRDC_dom_sf"/>
</dbReference>
<reference evidence="21 22" key="1">
    <citation type="submission" date="2019-03" db="EMBL/GenBank/DDBJ databases">
        <title>Genomic Encyclopedia of Type Strains, Phase IV (KMG-IV): sequencing the most valuable type-strain genomes for metagenomic binning, comparative biology and taxonomic classification.</title>
        <authorList>
            <person name="Goeker M."/>
        </authorList>
    </citation>
    <scope>NUCLEOTIDE SEQUENCE [LARGE SCALE GENOMIC DNA]</scope>
    <source>
        <strain evidence="21 22">DSM 2132</strain>
    </source>
</reference>
<dbReference type="GO" id="GO:0003677">
    <property type="term" value="F:DNA binding"/>
    <property type="evidence" value="ECO:0007669"/>
    <property type="project" value="UniProtKB-KW"/>
</dbReference>
<dbReference type="InterPro" id="IPR036390">
    <property type="entry name" value="WH_DNA-bd_sf"/>
</dbReference>